<sequence length="814" mass="94415">MNSLNPALLTFIACFKFVSGNKCFQFLKKRLPKSTINALNDLVKLKCRIAKHSARRDFLKECIQNNIYPRTFYKSLRKDHLRPTRANLYRLAESHLSSETDEISNLFLSSSKLINVQNDLNFVCYIKFTKYLHATSKKTKESEVKKLKKSLYPEPPNEIFPVDISNYVHNLSDVSLSKEQAEILSLGFKSCVPMKKIKQIDIECQFENLYDQLMGLHATSSDSESWLKAKMVDIAHQFRVMPTNQKSHITKEHWRSLNKLRKDKNLVILQADKGQSVVLMNKIDYLEKMHQILADESKFKLDNHAKDQTLSTERKIVQHLRQLFKNKYIDENTYRNIKPIGSQIPKLYGRVKIHKPGAPLRPILSMINSPYHRLAQWLCELLQPLLKRFGTHIVSDSFQFVNQIKDFNVSDKHLVSFDVTSLFTNVPVVETIDFICKEAEDIPIPTSELRKLLLLCTKNVQFQFNGRLFRQVDGVAMGSPLGPLFADLFLSRLETGALQQHIQETNVYLRYVDDIFIVCESRSKAEDMLIKFNSCHPNLNFTVEHEENNTMKFLDVFLAKMNDGTIERSIFRKSSWTGQYMHFKSFVPIQYKKNLVRTLFNRARKICSDSTIEQETKSLKDILSKNGYPEKFINKYSKETTPRKTIQTVPKKPVYINLPFKGDDVQEVVKRRLDKAIKRTYYAAKLVILNTTKRVLQQSGKDQSPILDTSNCIYQFECVCGSKYIGRTERRLSTRMMEHLPKWLKTAECKVPKSSITKHLVDYGHDIDAVKSFTIVSKQRNKKMLAIAEACAIRIYKPALCIQKEMVVTLNLPW</sequence>
<protein>
    <recommendedName>
        <fullName evidence="2">Reverse transcriptase domain-containing protein</fullName>
    </recommendedName>
</protein>
<dbReference type="SUPFAM" id="SSF56672">
    <property type="entry name" value="DNA/RNA polymerases"/>
    <property type="match status" value="1"/>
</dbReference>
<dbReference type="AlphaFoldDB" id="A0AA85KB90"/>
<organism evidence="3 4">
    <name type="scientific">Trichobilharzia regenti</name>
    <name type="common">Nasal bird schistosome</name>
    <dbReference type="NCBI Taxonomy" id="157069"/>
    <lineage>
        <taxon>Eukaryota</taxon>
        <taxon>Metazoa</taxon>
        <taxon>Spiralia</taxon>
        <taxon>Lophotrochozoa</taxon>
        <taxon>Platyhelminthes</taxon>
        <taxon>Trematoda</taxon>
        <taxon>Digenea</taxon>
        <taxon>Strigeidida</taxon>
        <taxon>Schistosomatoidea</taxon>
        <taxon>Schistosomatidae</taxon>
        <taxon>Trichobilharzia</taxon>
    </lineage>
</organism>
<feature type="domain" description="Reverse transcriptase" evidence="2">
    <location>
        <begin position="334"/>
        <end position="581"/>
    </location>
</feature>
<dbReference type="InterPro" id="IPR000477">
    <property type="entry name" value="RT_dom"/>
</dbReference>
<proteinExistence type="predicted"/>
<dbReference type="PROSITE" id="PS50878">
    <property type="entry name" value="RT_POL"/>
    <property type="match status" value="1"/>
</dbReference>
<name>A0AA85KB90_TRIRE</name>
<dbReference type="CDD" id="cd00304">
    <property type="entry name" value="RT_like"/>
    <property type="match status" value="1"/>
</dbReference>
<dbReference type="Proteomes" id="UP000050795">
    <property type="component" value="Unassembled WGS sequence"/>
</dbReference>
<evidence type="ECO:0000313" key="4">
    <source>
        <dbReference type="WBParaSite" id="TREG1_66660.1"/>
    </source>
</evidence>
<accession>A0AA85KB90</accession>
<evidence type="ECO:0000259" key="2">
    <source>
        <dbReference type="PROSITE" id="PS50878"/>
    </source>
</evidence>
<keyword evidence="3" id="KW-1185">Reference proteome</keyword>
<feature type="signal peptide" evidence="1">
    <location>
        <begin position="1"/>
        <end position="20"/>
    </location>
</feature>
<dbReference type="InterPro" id="IPR058912">
    <property type="entry name" value="HTH_animal"/>
</dbReference>
<dbReference type="PANTHER" id="PTHR21301">
    <property type="entry name" value="REVERSE TRANSCRIPTASE"/>
    <property type="match status" value="1"/>
</dbReference>
<feature type="chain" id="PRO_5041654075" description="Reverse transcriptase domain-containing protein" evidence="1">
    <location>
        <begin position="21"/>
        <end position="814"/>
    </location>
</feature>
<reference evidence="3" key="1">
    <citation type="submission" date="2022-06" db="EMBL/GenBank/DDBJ databases">
        <authorList>
            <person name="Berger JAMES D."/>
            <person name="Berger JAMES D."/>
        </authorList>
    </citation>
    <scope>NUCLEOTIDE SEQUENCE [LARGE SCALE GENOMIC DNA]</scope>
</reference>
<dbReference type="Pfam" id="PF26215">
    <property type="entry name" value="HTH_animal"/>
    <property type="match status" value="1"/>
</dbReference>
<dbReference type="PANTHER" id="PTHR21301:SF10">
    <property type="entry name" value="REVERSE TRANSCRIPTASE DOMAIN-CONTAINING PROTEIN"/>
    <property type="match status" value="1"/>
</dbReference>
<reference evidence="4" key="2">
    <citation type="submission" date="2023-11" db="UniProtKB">
        <authorList>
            <consortium name="WormBaseParasite"/>
        </authorList>
    </citation>
    <scope>IDENTIFICATION</scope>
</reference>
<dbReference type="WBParaSite" id="TREG1_66660.1">
    <property type="protein sequence ID" value="TREG1_66660.1"/>
    <property type="gene ID" value="TREG1_66660"/>
</dbReference>
<dbReference type="InterPro" id="IPR043502">
    <property type="entry name" value="DNA/RNA_pol_sf"/>
</dbReference>
<keyword evidence="1" id="KW-0732">Signal</keyword>
<evidence type="ECO:0000313" key="3">
    <source>
        <dbReference type="Proteomes" id="UP000050795"/>
    </source>
</evidence>
<evidence type="ECO:0000256" key="1">
    <source>
        <dbReference type="SAM" id="SignalP"/>
    </source>
</evidence>
<dbReference type="Pfam" id="PF00078">
    <property type="entry name" value="RVT_1"/>
    <property type="match status" value="1"/>
</dbReference>